<accession>B8D3U7</accession>
<dbReference type="EMBL" id="CP001140">
    <property type="protein sequence ID" value="ACL10778.1"/>
    <property type="molecule type" value="Genomic_DNA"/>
</dbReference>
<name>B8D3U7_DESA1</name>
<dbReference type="Gene3D" id="3.40.50.720">
    <property type="entry name" value="NAD(P)-binding Rossmann-like Domain"/>
    <property type="match status" value="1"/>
</dbReference>
<dbReference type="GeneID" id="7170689"/>
<protein>
    <recommendedName>
        <fullName evidence="3">TrkA-N domain protein</fullName>
    </recommendedName>
</protein>
<evidence type="ECO:0000313" key="1">
    <source>
        <dbReference type="EMBL" id="ACL10778.1"/>
    </source>
</evidence>
<dbReference type="RefSeq" id="WP_012608120.1">
    <property type="nucleotide sequence ID" value="NC_011766.1"/>
</dbReference>
<reference evidence="1 2" key="1">
    <citation type="journal article" date="2009" name="J. Bacteriol.">
        <title>Complete genome sequence of the anaerobic, protein-degrading hyperthermophilic crenarchaeon Desulfurococcus kamchatkensis.</title>
        <authorList>
            <person name="Ravin N.V."/>
            <person name="Mardanov A.V."/>
            <person name="Beletsky A.V."/>
            <person name="Kublanov I.V."/>
            <person name="Kolganova T.V."/>
            <person name="Lebedinsky A.V."/>
            <person name="Chernyh N.A."/>
            <person name="Bonch-Osmolovskaya E.A."/>
            <person name="Skryabin K.G."/>
        </authorList>
    </citation>
    <scope>NUCLEOTIDE SEQUENCE [LARGE SCALE GENOMIC DNA]</scope>
    <source>
        <strain evidence="2">DSM 18924 / JCM 16383 / VKM B-2413 / 1221n</strain>
    </source>
</reference>
<dbReference type="eggNOG" id="arCOG01957">
    <property type="taxonomic scope" value="Archaea"/>
</dbReference>
<organism evidence="1 2">
    <name type="scientific">Desulfurococcus amylolyticus (strain DSM 18924 / JCM 16383 / VKM B-2413 / 1221n)</name>
    <name type="common">Desulfurococcus kamchatkensis</name>
    <dbReference type="NCBI Taxonomy" id="490899"/>
    <lineage>
        <taxon>Archaea</taxon>
        <taxon>Thermoproteota</taxon>
        <taxon>Thermoprotei</taxon>
        <taxon>Desulfurococcales</taxon>
        <taxon>Desulfurococcaceae</taxon>
        <taxon>Desulfurococcus</taxon>
    </lineage>
</organism>
<proteinExistence type="predicted"/>
<evidence type="ECO:0008006" key="3">
    <source>
        <dbReference type="Google" id="ProtNLM"/>
    </source>
</evidence>
<evidence type="ECO:0000313" key="2">
    <source>
        <dbReference type="Proteomes" id="UP000006903"/>
    </source>
</evidence>
<sequence>MRIALVTTARFSRLALELLRNIKTPTALHVFSMDPEVEAVAREVKATFNKFNSIEELYMYRELESCDIGVIALDRDSDSIAVTRILGKMGVPLVFIVLNTRGNMELARGEGAEYVISLDEYVVGNILPIILMDSWVSMRIIDAFNLGVAVYRVWKRGVLGVKLGDFLDKLKGKPAMLMVYDKAGRIVMNEDHVLEQGDALILIAKYSELLEYISSIEKIFSKYEEYVARRYSEQFPTMPRTMG</sequence>
<dbReference type="KEGG" id="dka:DKAM_0452"/>
<dbReference type="AlphaFoldDB" id="B8D3U7"/>
<gene>
    <name evidence="1" type="ordered locus">DKAM_0452</name>
</gene>
<dbReference type="HOGENOM" id="CLU_1140533_0_0_2"/>
<dbReference type="STRING" id="490899.DKAM_0452"/>
<dbReference type="Proteomes" id="UP000006903">
    <property type="component" value="Chromosome"/>
</dbReference>